<keyword evidence="5 9" id="KW-0472">Membrane</keyword>
<dbReference type="GO" id="GO:0005886">
    <property type="term" value="C:plasma membrane"/>
    <property type="evidence" value="ECO:0000318"/>
    <property type="project" value="GO_Central"/>
</dbReference>
<evidence type="ECO:0000256" key="4">
    <source>
        <dbReference type="ARBA" id="ARBA00023040"/>
    </source>
</evidence>
<name>A7S5U9_NEMVE</name>
<evidence type="ECO:0000256" key="6">
    <source>
        <dbReference type="ARBA" id="ARBA00023170"/>
    </source>
</evidence>
<dbReference type="Gene3D" id="1.20.1070.10">
    <property type="entry name" value="Rhodopsin 7-helix transmembrane proteins"/>
    <property type="match status" value="1"/>
</dbReference>
<evidence type="ECO:0000256" key="1">
    <source>
        <dbReference type="ARBA" id="ARBA00004141"/>
    </source>
</evidence>
<dbReference type="InterPro" id="IPR017452">
    <property type="entry name" value="GPCR_Rhodpsn_7TM"/>
</dbReference>
<dbReference type="GO" id="GO:0007602">
    <property type="term" value="P:phototransduction"/>
    <property type="evidence" value="ECO:0000318"/>
    <property type="project" value="GO_Central"/>
</dbReference>
<dbReference type="GO" id="GO:0008020">
    <property type="term" value="F:G protein-coupled photoreceptor activity"/>
    <property type="evidence" value="ECO:0000318"/>
    <property type="project" value="GO_Central"/>
</dbReference>
<accession>A7S5U9</accession>
<keyword evidence="12" id="KW-1185">Reference proteome</keyword>
<dbReference type="Proteomes" id="UP000001593">
    <property type="component" value="Unassembled WGS sequence"/>
</dbReference>
<dbReference type="KEGG" id="nve:5512711"/>
<dbReference type="OrthoDB" id="10044919at2759"/>
<feature type="non-terminal residue" evidence="11">
    <location>
        <position position="1"/>
    </location>
</feature>
<evidence type="ECO:0000256" key="7">
    <source>
        <dbReference type="ARBA" id="ARBA00023224"/>
    </source>
</evidence>
<dbReference type="OMA" id="IMAINRY"/>
<evidence type="ECO:0000256" key="8">
    <source>
        <dbReference type="RuleBase" id="RU000688"/>
    </source>
</evidence>
<reference evidence="11 12" key="1">
    <citation type="journal article" date="2007" name="Science">
        <title>Sea anemone genome reveals ancestral eumetazoan gene repertoire and genomic organization.</title>
        <authorList>
            <person name="Putnam N.H."/>
            <person name="Srivastava M."/>
            <person name="Hellsten U."/>
            <person name="Dirks B."/>
            <person name="Chapman J."/>
            <person name="Salamov A."/>
            <person name="Terry A."/>
            <person name="Shapiro H."/>
            <person name="Lindquist E."/>
            <person name="Kapitonov V.V."/>
            <person name="Jurka J."/>
            <person name="Genikhovich G."/>
            <person name="Grigoriev I.V."/>
            <person name="Lucas S.M."/>
            <person name="Steele R.E."/>
            <person name="Finnerty J.R."/>
            <person name="Technau U."/>
            <person name="Martindale M.Q."/>
            <person name="Rokhsar D.S."/>
        </authorList>
    </citation>
    <scope>NUCLEOTIDE SEQUENCE [LARGE SCALE GENOMIC DNA]</scope>
    <source>
        <strain evidence="12">CH2 X CH6</strain>
    </source>
</reference>
<comment type="similarity">
    <text evidence="8">Belongs to the G-protein coupled receptor 1 family.</text>
</comment>
<keyword evidence="4 8" id="KW-0297">G-protein coupled receptor</keyword>
<dbReference type="GO" id="GO:0071482">
    <property type="term" value="P:cellular response to light stimulus"/>
    <property type="evidence" value="ECO:0000318"/>
    <property type="project" value="GO_Central"/>
</dbReference>
<evidence type="ECO:0000256" key="2">
    <source>
        <dbReference type="ARBA" id="ARBA00022692"/>
    </source>
</evidence>
<organism evidence="11 12">
    <name type="scientific">Nematostella vectensis</name>
    <name type="common">Starlet sea anemone</name>
    <dbReference type="NCBI Taxonomy" id="45351"/>
    <lineage>
        <taxon>Eukaryota</taxon>
        <taxon>Metazoa</taxon>
        <taxon>Cnidaria</taxon>
        <taxon>Anthozoa</taxon>
        <taxon>Hexacorallia</taxon>
        <taxon>Actiniaria</taxon>
        <taxon>Edwardsiidae</taxon>
        <taxon>Nematostella</taxon>
    </lineage>
</organism>
<feature type="transmembrane region" description="Helical" evidence="9">
    <location>
        <begin position="74"/>
        <end position="95"/>
    </location>
</feature>
<protein>
    <recommendedName>
        <fullName evidence="10">G-protein coupled receptors family 1 profile domain-containing protein</fullName>
    </recommendedName>
</protein>
<dbReference type="PRINTS" id="PR00237">
    <property type="entry name" value="GPCRRHODOPSN"/>
</dbReference>
<dbReference type="PROSITE" id="PS50262">
    <property type="entry name" value="G_PROTEIN_RECEP_F1_2"/>
    <property type="match status" value="1"/>
</dbReference>
<dbReference type="Pfam" id="PF00001">
    <property type="entry name" value="7tm_1"/>
    <property type="match status" value="1"/>
</dbReference>
<feature type="domain" description="G-protein coupled receptors family 1 profile" evidence="10">
    <location>
        <begin position="12"/>
        <end position="265"/>
    </location>
</feature>
<dbReference type="PhylomeDB" id="A7S5U9"/>
<feature type="transmembrane region" description="Helical" evidence="9">
    <location>
        <begin position="6"/>
        <end position="21"/>
    </location>
</feature>
<evidence type="ECO:0000259" key="10">
    <source>
        <dbReference type="PROSITE" id="PS50262"/>
    </source>
</evidence>
<dbReference type="PANTHER" id="PTHR24240">
    <property type="entry name" value="OPSIN"/>
    <property type="match status" value="1"/>
</dbReference>
<evidence type="ECO:0000256" key="3">
    <source>
        <dbReference type="ARBA" id="ARBA00022989"/>
    </source>
</evidence>
<comment type="subcellular location">
    <subcellularLocation>
        <location evidence="1">Membrane</location>
        <topology evidence="1">Multi-pass membrane protein</topology>
    </subcellularLocation>
</comment>
<proteinExistence type="inferred from homology"/>
<gene>
    <name evidence="11" type="ORF">NEMVEDRAFT_v1g105626</name>
</gene>
<feature type="transmembrane region" description="Helical" evidence="9">
    <location>
        <begin position="115"/>
        <end position="138"/>
    </location>
</feature>
<dbReference type="InParanoid" id="A7S5U9"/>
<dbReference type="FunCoup" id="A7S5U9">
    <property type="interactions" value="145"/>
</dbReference>
<keyword evidence="7 8" id="KW-0807">Transducer</keyword>
<dbReference type="CDD" id="cd00637">
    <property type="entry name" value="7tm_classA_rhodopsin-like"/>
    <property type="match status" value="1"/>
</dbReference>
<dbReference type="GO" id="GO:0007186">
    <property type="term" value="P:G protein-coupled receptor signaling pathway"/>
    <property type="evidence" value="ECO:0000318"/>
    <property type="project" value="GO_Central"/>
</dbReference>
<dbReference type="EMBL" id="DS469584">
    <property type="protein sequence ID" value="EDO40936.1"/>
    <property type="molecule type" value="Genomic_DNA"/>
</dbReference>
<dbReference type="STRING" id="45351.A7S5U9"/>
<feature type="transmembrane region" description="Helical" evidence="9">
    <location>
        <begin position="245"/>
        <end position="268"/>
    </location>
</feature>
<dbReference type="PROSITE" id="PS00237">
    <property type="entry name" value="G_PROTEIN_RECEP_F1_1"/>
    <property type="match status" value="1"/>
</dbReference>
<evidence type="ECO:0000256" key="9">
    <source>
        <dbReference type="SAM" id="Phobius"/>
    </source>
</evidence>
<dbReference type="InterPro" id="IPR000276">
    <property type="entry name" value="GPCR_Rhodpsn"/>
</dbReference>
<feature type="transmembrane region" description="Helical" evidence="9">
    <location>
        <begin position="213"/>
        <end position="233"/>
    </location>
</feature>
<feature type="non-terminal residue" evidence="11">
    <location>
        <position position="280"/>
    </location>
</feature>
<evidence type="ECO:0000313" key="11">
    <source>
        <dbReference type="EMBL" id="EDO40936.1"/>
    </source>
</evidence>
<dbReference type="HOGENOM" id="CLU_009579_3_3_1"/>
<dbReference type="InterPro" id="IPR050125">
    <property type="entry name" value="GPCR_opsins"/>
</dbReference>
<feature type="transmembrane region" description="Helical" evidence="9">
    <location>
        <begin position="158"/>
        <end position="181"/>
    </location>
</feature>
<dbReference type="SUPFAM" id="SSF81321">
    <property type="entry name" value="Family A G protein-coupled receptor-like"/>
    <property type="match status" value="1"/>
</dbReference>
<evidence type="ECO:0000313" key="12">
    <source>
        <dbReference type="Proteomes" id="UP000001593"/>
    </source>
</evidence>
<dbReference type="SMART" id="SM01381">
    <property type="entry name" value="7TM_GPCR_Srsx"/>
    <property type="match status" value="1"/>
</dbReference>
<dbReference type="eggNOG" id="KOG3656">
    <property type="taxonomic scope" value="Eukaryota"/>
</dbReference>
<sequence>IYAFIALAALLGNILVLWIVYKNHALRSIPNYFVISLACSDIAMVTLATPWSIAVLASGKWPFDFISCQFQGFIVIWAAIASLHNLTIMAINRFLRIVKPAHYRKFFSPNKTRFYVLFAYMYSTISPLPYLIGGNVYVFQPGKFFCYQTATVQYTIPLMGIFICIPTFIIVGCYTRVFLVLRAHAKNMNTHRSVSVHSSLRITVEDIKVTRTLFATVATFLLCWSPVVIIEFVDVALGASLLPRRLYVSFTFCGLCSSAVNPIIYGAMNKKFRREYKKVF</sequence>
<feature type="transmembrane region" description="Helical" evidence="9">
    <location>
        <begin position="33"/>
        <end position="54"/>
    </location>
</feature>
<keyword evidence="6 8" id="KW-0675">Receptor</keyword>
<keyword evidence="2 8" id="KW-0812">Transmembrane</keyword>
<evidence type="ECO:0000256" key="5">
    <source>
        <dbReference type="ARBA" id="ARBA00023136"/>
    </source>
</evidence>
<keyword evidence="3 9" id="KW-1133">Transmembrane helix</keyword>
<dbReference type="AlphaFoldDB" id="A7S5U9"/>